<name>A0ABR1NPX3_DIAER</name>
<organism evidence="5 6">
    <name type="scientific">Diaporthe eres</name>
    <name type="common">Phomopsis oblonga</name>
    <dbReference type="NCBI Taxonomy" id="83184"/>
    <lineage>
        <taxon>Eukaryota</taxon>
        <taxon>Fungi</taxon>
        <taxon>Dikarya</taxon>
        <taxon>Ascomycota</taxon>
        <taxon>Pezizomycotina</taxon>
        <taxon>Sordariomycetes</taxon>
        <taxon>Sordariomycetidae</taxon>
        <taxon>Diaporthales</taxon>
        <taxon>Diaporthaceae</taxon>
        <taxon>Diaporthe</taxon>
        <taxon>Diaporthe eres species complex</taxon>
    </lineage>
</organism>
<evidence type="ECO:0000313" key="6">
    <source>
        <dbReference type="Proteomes" id="UP001430848"/>
    </source>
</evidence>
<evidence type="ECO:0000256" key="3">
    <source>
        <dbReference type="ARBA" id="ARBA00022723"/>
    </source>
</evidence>
<dbReference type="Pfam" id="PF00067">
    <property type="entry name" value="p450"/>
    <property type="match status" value="1"/>
</dbReference>
<keyword evidence="2" id="KW-0349">Heme</keyword>
<dbReference type="PANTHER" id="PTHR24305:SF166">
    <property type="entry name" value="CYTOCHROME P450 12A4, MITOCHONDRIAL-RELATED"/>
    <property type="match status" value="1"/>
</dbReference>
<reference evidence="5 6" key="1">
    <citation type="submission" date="2024-02" db="EMBL/GenBank/DDBJ databases">
        <title>De novo assembly and annotation of 12 fungi associated with fruit tree decline syndrome in Ontario, Canada.</title>
        <authorList>
            <person name="Sulman M."/>
            <person name="Ellouze W."/>
            <person name="Ilyukhin E."/>
        </authorList>
    </citation>
    <scope>NUCLEOTIDE SEQUENCE [LARGE SCALE GENOMIC DNA]</scope>
    <source>
        <strain evidence="5 6">M169</strain>
    </source>
</reference>
<dbReference type="Proteomes" id="UP001430848">
    <property type="component" value="Unassembled WGS sequence"/>
</dbReference>
<evidence type="ECO:0000256" key="1">
    <source>
        <dbReference type="ARBA" id="ARBA00010617"/>
    </source>
</evidence>
<dbReference type="InterPro" id="IPR050121">
    <property type="entry name" value="Cytochrome_P450_monoxygenase"/>
</dbReference>
<dbReference type="SUPFAM" id="SSF48264">
    <property type="entry name" value="Cytochrome P450"/>
    <property type="match status" value="1"/>
</dbReference>
<dbReference type="Gene3D" id="1.10.630.10">
    <property type="entry name" value="Cytochrome P450"/>
    <property type="match status" value="1"/>
</dbReference>
<sequence length="159" mass="18417">MSPDSLKQDMLMGLAQTILPRLVRHSGYDLYGGQVHVPPGTLMGASPYIVHRDEAVFGAEPEKWRPERWIQEELGMEPREHQEYVKGMEKYGLWWGYDSRECAGKYHAQMEMQKLCVELLRRFDIQSPTTGGRLSQAKWAVAMFWDQRLIFKARQASVS</sequence>
<evidence type="ECO:0008006" key="7">
    <source>
        <dbReference type="Google" id="ProtNLM"/>
    </source>
</evidence>
<dbReference type="EMBL" id="JAKNSF020000156">
    <property type="protein sequence ID" value="KAK7710596.1"/>
    <property type="molecule type" value="Genomic_DNA"/>
</dbReference>
<keyword evidence="4" id="KW-0408">Iron</keyword>
<accession>A0ABR1NPX3</accession>
<keyword evidence="6" id="KW-1185">Reference proteome</keyword>
<dbReference type="PANTHER" id="PTHR24305">
    <property type="entry name" value="CYTOCHROME P450"/>
    <property type="match status" value="1"/>
</dbReference>
<keyword evidence="3" id="KW-0479">Metal-binding</keyword>
<gene>
    <name evidence="5" type="ORF">SLS63_012913</name>
</gene>
<protein>
    <recommendedName>
        <fullName evidence="7">Cytochrome P450</fullName>
    </recommendedName>
</protein>
<evidence type="ECO:0000256" key="4">
    <source>
        <dbReference type="ARBA" id="ARBA00023004"/>
    </source>
</evidence>
<evidence type="ECO:0000313" key="5">
    <source>
        <dbReference type="EMBL" id="KAK7710596.1"/>
    </source>
</evidence>
<proteinExistence type="inferred from homology"/>
<evidence type="ECO:0000256" key="2">
    <source>
        <dbReference type="ARBA" id="ARBA00022617"/>
    </source>
</evidence>
<dbReference type="InterPro" id="IPR036396">
    <property type="entry name" value="Cyt_P450_sf"/>
</dbReference>
<comment type="caution">
    <text evidence="5">The sequence shown here is derived from an EMBL/GenBank/DDBJ whole genome shotgun (WGS) entry which is preliminary data.</text>
</comment>
<dbReference type="InterPro" id="IPR001128">
    <property type="entry name" value="Cyt_P450"/>
</dbReference>
<comment type="similarity">
    <text evidence="1">Belongs to the cytochrome P450 family.</text>
</comment>